<gene>
    <name evidence="1" type="ORF">CCHLO57077_00014016</name>
</gene>
<reference evidence="1" key="1">
    <citation type="submission" date="2023-01" db="EMBL/GenBank/DDBJ databases">
        <authorList>
            <person name="Piombo E."/>
        </authorList>
    </citation>
    <scope>NUCLEOTIDE SEQUENCE</scope>
</reference>
<proteinExistence type="predicted"/>
<evidence type="ECO:0000313" key="2">
    <source>
        <dbReference type="Proteomes" id="UP001160390"/>
    </source>
</evidence>
<evidence type="ECO:0000313" key="1">
    <source>
        <dbReference type="EMBL" id="CAI6027002.1"/>
    </source>
</evidence>
<name>A0AA35LQM4_9HYPO</name>
<comment type="caution">
    <text evidence="1">The sequence shown here is derived from an EMBL/GenBank/DDBJ whole genome shotgun (WGS) entry which is preliminary data.</text>
</comment>
<dbReference type="AlphaFoldDB" id="A0AA35LQM4"/>
<organism evidence="1 2">
    <name type="scientific">Clonostachys chloroleuca</name>
    <dbReference type="NCBI Taxonomy" id="1926264"/>
    <lineage>
        <taxon>Eukaryota</taxon>
        <taxon>Fungi</taxon>
        <taxon>Dikarya</taxon>
        <taxon>Ascomycota</taxon>
        <taxon>Pezizomycotina</taxon>
        <taxon>Sordariomycetes</taxon>
        <taxon>Hypocreomycetidae</taxon>
        <taxon>Hypocreales</taxon>
        <taxon>Bionectriaceae</taxon>
        <taxon>Clonostachys</taxon>
    </lineage>
</organism>
<keyword evidence="2" id="KW-1185">Reference proteome</keyword>
<accession>A0AA35LQM4</accession>
<dbReference type="EMBL" id="CABFNP030000464">
    <property type="protein sequence ID" value="CAI6027002.1"/>
    <property type="molecule type" value="Genomic_DNA"/>
</dbReference>
<dbReference type="Proteomes" id="UP001160390">
    <property type="component" value="Unassembled WGS sequence"/>
</dbReference>
<sequence>MSVIVLFVRNIEPSLSVAVSFRLSDKASIPNFSIRILAPESVMDSLGSKLVNQTHDPGAIDEFLDSHPELSPGLIRLRQLGIDNSQRERKIFLGILINSVEKSLAAKTDDSTRKWMLELAGFNYSKDDNTEFIATLLLDHAIERPWVIEAPFMDNVSHILRNKNTTEPKSLSSSLCISHTDCSNLSTLFQRHGVETVNYPWSTLKLLMCATVTLPQIPVKSCNESLVFNIDSHLEIVGVILLSVGQFLPAVPGARQSLSSINIISFKQTFLREFQGHVNFEHLPDYYRSYRARVSFQSKDGSFSPLVNRISSMIRQLESAISLCQSNGKCLLGIYFLIRADLAPENSVEDESSIATLAIATITRFFQSFKKLAERCGQQDAKPAEHSPTPANVVETTLSVALAPSTGLSDLVFKGHGYYERCEYGFRSLARYQLGTRRSTSYG</sequence>
<protein>
    <submittedName>
        <fullName evidence="1">Uncharacterized protein</fullName>
    </submittedName>
</protein>